<reference evidence="7" key="1">
    <citation type="submission" date="2018-05" db="EMBL/GenBank/DDBJ databases">
        <authorList>
            <person name="Lanie J.A."/>
            <person name="Ng W.-L."/>
            <person name="Kazmierczak K.M."/>
            <person name="Andrzejewski T.M."/>
            <person name="Davidsen T.M."/>
            <person name="Wayne K.J."/>
            <person name="Tettelin H."/>
            <person name="Glass J.I."/>
            <person name="Rusch D."/>
            <person name="Podicherti R."/>
            <person name="Tsui H.-C.T."/>
            <person name="Winkler M.E."/>
        </authorList>
    </citation>
    <scope>NUCLEOTIDE SEQUENCE</scope>
</reference>
<name>A0A382B033_9ZZZZ</name>
<dbReference type="GO" id="GO:0005506">
    <property type="term" value="F:iron ion binding"/>
    <property type="evidence" value="ECO:0007669"/>
    <property type="project" value="InterPro"/>
</dbReference>
<dbReference type="PRINTS" id="PR00607">
    <property type="entry name" value="CYTCHROMECIE"/>
</dbReference>
<dbReference type="AlphaFoldDB" id="A0A382B033"/>
<sequence>MPFLGIFLLGACSQSKEPSFEVGQATLAQYANTCEGCHGEGNGGAPKTGDAADWKQRVAKGMNKVRENAIVGYEGPTGIMPAKGGYIALTDEEVNAIVDYMIDMSR</sequence>
<gene>
    <name evidence="7" type="ORF">METZ01_LOCUS160020</name>
</gene>
<keyword evidence="4" id="KW-0249">Electron transport</keyword>
<dbReference type="PROSITE" id="PS51007">
    <property type="entry name" value="CYTC"/>
    <property type="match status" value="1"/>
</dbReference>
<dbReference type="InterPro" id="IPR002323">
    <property type="entry name" value="Cyt_CIE"/>
</dbReference>
<dbReference type="GO" id="GO:0009055">
    <property type="term" value="F:electron transfer activity"/>
    <property type="evidence" value="ECO:0007669"/>
    <property type="project" value="InterPro"/>
</dbReference>
<dbReference type="InterPro" id="IPR036909">
    <property type="entry name" value="Cyt_c-like_dom_sf"/>
</dbReference>
<evidence type="ECO:0000256" key="4">
    <source>
        <dbReference type="ARBA" id="ARBA00022982"/>
    </source>
</evidence>
<organism evidence="7">
    <name type="scientific">marine metagenome</name>
    <dbReference type="NCBI Taxonomy" id="408172"/>
    <lineage>
        <taxon>unclassified sequences</taxon>
        <taxon>metagenomes</taxon>
        <taxon>ecological metagenomes</taxon>
    </lineage>
</organism>
<evidence type="ECO:0000256" key="3">
    <source>
        <dbReference type="ARBA" id="ARBA00022723"/>
    </source>
</evidence>
<dbReference type="Gene3D" id="1.10.760.10">
    <property type="entry name" value="Cytochrome c-like domain"/>
    <property type="match status" value="1"/>
</dbReference>
<evidence type="ECO:0000256" key="1">
    <source>
        <dbReference type="ARBA" id="ARBA00022448"/>
    </source>
</evidence>
<evidence type="ECO:0000313" key="7">
    <source>
        <dbReference type="EMBL" id="SVB07166.1"/>
    </source>
</evidence>
<proteinExistence type="predicted"/>
<evidence type="ECO:0000259" key="6">
    <source>
        <dbReference type="PROSITE" id="PS51007"/>
    </source>
</evidence>
<keyword evidence="3" id="KW-0479">Metal-binding</keyword>
<dbReference type="GO" id="GO:0020037">
    <property type="term" value="F:heme binding"/>
    <property type="evidence" value="ECO:0007669"/>
    <property type="project" value="InterPro"/>
</dbReference>
<dbReference type="EMBL" id="UINC01027620">
    <property type="protein sequence ID" value="SVB07166.1"/>
    <property type="molecule type" value="Genomic_DNA"/>
</dbReference>
<dbReference type="PANTHER" id="PTHR40942:SF4">
    <property type="entry name" value="CYTOCHROME C5"/>
    <property type="match status" value="1"/>
</dbReference>
<evidence type="ECO:0000256" key="2">
    <source>
        <dbReference type="ARBA" id="ARBA00022617"/>
    </source>
</evidence>
<dbReference type="InterPro" id="IPR009056">
    <property type="entry name" value="Cyt_c-like_dom"/>
</dbReference>
<dbReference type="SUPFAM" id="SSF46626">
    <property type="entry name" value="Cytochrome c"/>
    <property type="match status" value="1"/>
</dbReference>
<keyword evidence="5" id="KW-0408">Iron</keyword>
<keyword evidence="1" id="KW-0813">Transport</keyword>
<dbReference type="PANTHER" id="PTHR40942">
    <property type="match status" value="1"/>
</dbReference>
<evidence type="ECO:0000256" key="5">
    <source>
        <dbReference type="ARBA" id="ARBA00023004"/>
    </source>
</evidence>
<accession>A0A382B033</accession>
<protein>
    <recommendedName>
        <fullName evidence="6">Cytochrome c domain-containing protein</fullName>
    </recommendedName>
</protein>
<feature type="domain" description="Cytochrome c" evidence="6">
    <location>
        <begin position="18"/>
        <end position="105"/>
    </location>
</feature>
<dbReference type="Pfam" id="PF13442">
    <property type="entry name" value="Cytochrome_CBB3"/>
    <property type="match status" value="1"/>
</dbReference>
<keyword evidence="2" id="KW-0349">Heme</keyword>